<evidence type="ECO:0000313" key="2">
    <source>
        <dbReference type="Proteomes" id="UP000000686"/>
    </source>
</evidence>
<dbReference type="STRING" id="743720.Psefu_1594"/>
<dbReference type="PANTHER" id="PTHR35560">
    <property type="entry name" value="BLL0132 PROTEIN"/>
    <property type="match status" value="1"/>
</dbReference>
<dbReference type="AlphaFoldDB" id="F6AHP4"/>
<dbReference type="eggNOG" id="COG1073">
    <property type="taxonomic scope" value="Bacteria"/>
</dbReference>
<proteinExistence type="predicted"/>
<evidence type="ECO:0000313" key="1">
    <source>
        <dbReference type="EMBL" id="AEF21568.1"/>
    </source>
</evidence>
<keyword evidence="2" id="KW-1185">Reference proteome</keyword>
<dbReference type="PANTHER" id="PTHR35560:SF3">
    <property type="entry name" value="PEPTIDASE S9 PROLYL OLIGOPEPTIDASE CATALYTIC DOMAIN-CONTAINING PROTEIN"/>
    <property type="match status" value="1"/>
</dbReference>
<sequence length="344" mass="38235">MLRNATDRQSGACKQMLLTLALLAALLYVAPSSANPYVLRLGQSQPYNFLAYANADMTGASQASRAVVLVHGVRRNADDYFETGLKLLNKAGLDGRDNLLLALNYLTAKDRRAGEDMPLWARDKWMHGTASEQGRTGIEAFAVLDDVLAYLADRQRFPGLKEIVLIGHSAGGQLMQRYAMLGRGDARLADRGIAVRYVVSSPSSYVYLDGNRLQAGTIGPISTADCPDYNRYRYGLEAAPPYLTHQHLSTEQLLLRYAARDVTYMVGEHDNNPEHRVLDRSCAAALQGPNRLERQRNYLRYEAFLSQKWGIAIHHPQITVPGVGHDAARLLTRDRVAEQLLPKK</sequence>
<dbReference type="RefSeq" id="WP_013790699.1">
    <property type="nucleotide sequence ID" value="NC_015556.1"/>
</dbReference>
<dbReference type="Gene3D" id="3.40.50.1820">
    <property type="entry name" value="alpha/beta hydrolase"/>
    <property type="match status" value="1"/>
</dbReference>
<accession>F6AHP4</accession>
<dbReference type="KEGG" id="pfv:Psefu_1594"/>
<gene>
    <name evidence="1" type="ordered locus">Psefu_1594</name>
</gene>
<dbReference type="EMBL" id="CP002727">
    <property type="protein sequence ID" value="AEF21568.1"/>
    <property type="molecule type" value="Genomic_DNA"/>
</dbReference>
<dbReference type="Proteomes" id="UP000000686">
    <property type="component" value="Chromosome"/>
</dbReference>
<protein>
    <recommendedName>
        <fullName evidence="3">AB hydrolase-1 domain-containing protein</fullName>
    </recommendedName>
</protein>
<dbReference type="InterPro" id="IPR029058">
    <property type="entry name" value="AB_hydrolase_fold"/>
</dbReference>
<reference evidence="1 2" key="1">
    <citation type="submission" date="2011-04" db="EMBL/GenBank/DDBJ databases">
        <title>Complete sequence of Pseudomonas fulva 12-X.</title>
        <authorList>
            <consortium name="US DOE Joint Genome Institute"/>
            <person name="Lucas S."/>
            <person name="Han J."/>
            <person name="Lapidus A."/>
            <person name="Cheng J.-F."/>
            <person name="Goodwin L."/>
            <person name="Pitluck S."/>
            <person name="Peters L."/>
            <person name="Mikhailova N."/>
            <person name="Pagani I."/>
            <person name="Davenport K."/>
            <person name="Han C."/>
            <person name="Tapia R."/>
            <person name="Land M."/>
            <person name="Hauser L."/>
            <person name="Kyrpides N."/>
            <person name="Ivanova N."/>
            <person name="Pagani I."/>
            <person name="Lcollab F.I."/>
            <person name="Woyke T."/>
        </authorList>
    </citation>
    <scope>NUCLEOTIDE SEQUENCE [LARGE SCALE GENOMIC DNA]</scope>
    <source>
        <strain evidence="2">12-X</strain>
    </source>
</reference>
<name>F6AHP4_PSEF1</name>
<organism evidence="1 2">
    <name type="scientific">Pseudomonas fulva (strain 12-X)</name>
    <dbReference type="NCBI Taxonomy" id="743720"/>
    <lineage>
        <taxon>Bacteria</taxon>
        <taxon>Pseudomonadati</taxon>
        <taxon>Pseudomonadota</taxon>
        <taxon>Gammaproteobacteria</taxon>
        <taxon>Pseudomonadales</taxon>
        <taxon>Pseudomonadaceae</taxon>
        <taxon>Pseudomonas</taxon>
    </lineage>
</organism>
<dbReference type="HOGENOM" id="CLU_023751_0_0_6"/>
<dbReference type="SUPFAM" id="SSF53474">
    <property type="entry name" value="alpha/beta-Hydrolases"/>
    <property type="match status" value="1"/>
</dbReference>
<evidence type="ECO:0008006" key="3">
    <source>
        <dbReference type="Google" id="ProtNLM"/>
    </source>
</evidence>